<accession>A0ABU6ZKE7</accession>
<organism evidence="10 11">
    <name type="scientific">Stylosanthes scabra</name>
    <dbReference type="NCBI Taxonomy" id="79078"/>
    <lineage>
        <taxon>Eukaryota</taxon>
        <taxon>Viridiplantae</taxon>
        <taxon>Streptophyta</taxon>
        <taxon>Embryophyta</taxon>
        <taxon>Tracheophyta</taxon>
        <taxon>Spermatophyta</taxon>
        <taxon>Magnoliopsida</taxon>
        <taxon>eudicotyledons</taxon>
        <taxon>Gunneridae</taxon>
        <taxon>Pentapetalae</taxon>
        <taxon>rosids</taxon>
        <taxon>fabids</taxon>
        <taxon>Fabales</taxon>
        <taxon>Fabaceae</taxon>
        <taxon>Papilionoideae</taxon>
        <taxon>50 kb inversion clade</taxon>
        <taxon>dalbergioids sensu lato</taxon>
        <taxon>Dalbergieae</taxon>
        <taxon>Pterocarpus clade</taxon>
        <taxon>Stylosanthes</taxon>
    </lineage>
</organism>
<keyword evidence="11" id="KW-1185">Reference proteome</keyword>
<evidence type="ECO:0000256" key="9">
    <source>
        <dbReference type="SAM" id="Phobius"/>
    </source>
</evidence>
<keyword evidence="3" id="KW-0813">Transport</keyword>
<reference evidence="10 11" key="1">
    <citation type="journal article" date="2023" name="Plants (Basel)">
        <title>Bridging the Gap: Combining Genomics and Transcriptomics Approaches to Understand Stylosanthes scabra, an Orphan Legume from the Brazilian Caatinga.</title>
        <authorList>
            <person name="Ferreira-Neto J.R.C."/>
            <person name="da Silva M.D."/>
            <person name="Binneck E."/>
            <person name="de Melo N.F."/>
            <person name="da Silva R.H."/>
            <person name="de Melo A.L.T.M."/>
            <person name="Pandolfi V."/>
            <person name="Bustamante F.O."/>
            <person name="Brasileiro-Vidal A.C."/>
            <person name="Benko-Iseppon A.M."/>
        </authorList>
    </citation>
    <scope>NUCLEOTIDE SEQUENCE [LARGE SCALE GENOMIC DNA]</scope>
    <source>
        <tissue evidence="10">Leaves</tissue>
    </source>
</reference>
<dbReference type="InterPro" id="IPR047664">
    <property type="entry name" value="SWEET"/>
</dbReference>
<evidence type="ECO:0000256" key="7">
    <source>
        <dbReference type="ARBA" id="ARBA00022989"/>
    </source>
</evidence>
<keyword evidence="6" id="KW-0677">Repeat</keyword>
<evidence type="ECO:0000256" key="3">
    <source>
        <dbReference type="ARBA" id="ARBA00022448"/>
    </source>
</evidence>
<evidence type="ECO:0000256" key="1">
    <source>
        <dbReference type="ARBA" id="ARBA00004127"/>
    </source>
</evidence>
<keyword evidence="7 9" id="KW-1133">Transmembrane helix</keyword>
<comment type="caution">
    <text evidence="10">The sequence shown here is derived from an EMBL/GenBank/DDBJ whole genome shotgun (WGS) entry which is preliminary data.</text>
</comment>
<proteinExistence type="inferred from homology"/>
<dbReference type="Proteomes" id="UP001341840">
    <property type="component" value="Unassembled WGS sequence"/>
</dbReference>
<keyword evidence="4" id="KW-0762">Sugar transport</keyword>
<dbReference type="Gene3D" id="1.20.1280.290">
    <property type="match status" value="1"/>
</dbReference>
<comment type="subcellular location">
    <subcellularLocation>
        <location evidence="1">Endomembrane system</location>
        <topology evidence="1">Multi-pass membrane protein</topology>
    </subcellularLocation>
</comment>
<keyword evidence="5 9" id="KW-0812">Transmembrane</keyword>
<feature type="transmembrane region" description="Helical" evidence="9">
    <location>
        <begin position="201"/>
        <end position="220"/>
    </location>
</feature>
<evidence type="ECO:0000256" key="2">
    <source>
        <dbReference type="ARBA" id="ARBA00007809"/>
    </source>
</evidence>
<evidence type="ECO:0000256" key="6">
    <source>
        <dbReference type="ARBA" id="ARBA00022737"/>
    </source>
</evidence>
<evidence type="ECO:0000256" key="4">
    <source>
        <dbReference type="ARBA" id="ARBA00022597"/>
    </source>
</evidence>
<feature type="transmembrane region" description="Helical" evidence="9">
    <location>
        <begin position="164"/>
        <end position="181"/>
    </location>
</feature>
<dbReference type="EMBL" id="JASCZI010272489">
    <property type="protein sequence ID" value="MED6222441.1"/>
    <property type="molecule type" value="Genomic_DNA"/>
</dbReference>
<sequence length="224" mass="24937">MNQCRLQFEVVGLYSNYATATASSHYKKCAHYRRNYRRILRRTLPADFGEELPPYLSSLTSAIPATQPRPRPLSHTPTFRLLSRRRRPFRRGCLAPSQPPSLVSSLHQQNCCGPALLNDVAVADGAVEGGATHISVLRFPALTKLQNLQVDLSLSFSLANARDAAGIAGNIFAFGLFVSPIPTFRRIIRNGSTEMFSGLPYIYSLMNCLICMWYGMPYYLGACK</sequence>
<gene>
    <name evidence="10" type="ORF">PIB30_064476</name>
</gene>
<evidence type="ECO:0000313" key="10">
    <source>
        <dbReference type="EMBL" id="MED6222441.1"/>
    </source>
</evidence>
<comment type="similarity">
    <text evidence="2">Belongs to the SWEET sugar transporter family.</text>
</comment>
<evidence type="ECO:0000256" key="8">
    <source>
        <dbReference type="ARBA" id="ARBA00023136"/>
    </source>
</evidence>
<dbReference type="InterPro" id="IPR004316">
    <property type="entry name" value="SWEET_rpt"/>
</dbReference>
<keyword evidence="8 9" id="KW-0472">Membrane</keyword>
<name>A0ABU6ZKE7_9FABA</name>
<evidence type="ECO:0000313" key="11">
    <source>
        <dbReference type="Proteomes" id="UP001341840"/>
    </source>
</evidence>
<dbReference type="Pfam" id="PF03083">
    <property type="entry name" value="MtN3_slv"/>
    <property type="match status" value="1"/>
</dbReference>
<protein>
    <submittedName>
        <fullName evidence="10">Uncharacterized protein</fullName>
    </submittedName>
</protein>
<evidence type="ECO:0000256" key="5">
    <source>
        <dbReference type="ARBA" id="ARBA00022692"/>
    </source>
</evidence>
<dbReference type="PANTHER" id="PTHR10791">
    <property type="entry name" value="RAG1-ACTIVATING PROTEIN 1"/>
    <property type="match status" value="1"/>
</dbReference>
<dbReference type="PANTHER" id="PTHR10791:SF111">
    <property type="entry name" value="BIDIRECTIONAL SUGAR TRANSPORTER SWEET2"/>
    <property type="match status" value="1"/>
</dbReference>